<protein>
    <submittedName>
        <fullName evidence="2 3">Uncharacterized protein</fullName>
    </submittedName>
</protein>
<feature type="region of interest" description="Disordered" evidence="1">
    <location>
        <begin position="55"/>
        <end position="99"/>
    </location>
</feature>
<reference evidence="2" key="2">
    <citation type="submission" date="2020-01" db="EMBL/GenBank/DDBJ databases">
        <authorList>
            <person name="Korhonen P.K.K."/>
            <person name="Guangxu M.G."/>
            <person name="Wang T.W."/>
            <person name="Stroehlein A.J.S."/>
            <person name="Young N.D."/>
            <person name="Ang C.-S.A."/>
            <person name="Fernando D.W.F."/>
            <person name="Lu H.L."/>
            <person name="Taylor S.T."/>
            <person name="Ehtesham M.E.M."/>
            <person name="Najaraj S.H.N."/>
            <person name="Harsha G.H.G."/>
            <person name="Madugundu A.M."/>
            <person name="Renuse S.R."/>
            <person name="Holt D.H."/>
            <person name="Pandey A.P."/>
            <person name="Papenfuss A.P."/>
            <person name="Gasser R.B.G."/>
            <person name="Fischer K.F."/>
        </authorList>
    </citation>
    <scope>NUCLEOTIDE SEQUENCE</scope>
    <source>
        <strain evidence="2">SSS_KF_BRIS2020</strain>
    </source>
</reference>
<evidence type="ECO:0000313" key="4">
    <source>
        <dbReference type="Proteomes" id="UP000070412"/>
    </source>
</evidence>
<organism evidence="2">
    <name type="scientific">Sarcoptes scabiei</name>
    <name type="common">Itch mite</name>
    <name type="synonym">Acarus scabiei</name>
    <dbReference type="NCBI Taxonomy" id="52283"/>
    <lineage>
        <taxon>Eukaryota</taxon>
        <taxon>Metazoa</taxon>
        <taxon>Ecdysozoa</taxon>
        <taxon>Arthropoda</taxon>
        <taxon>Chelicerata</taxon>
        <taxon>Arachnida</taxon>
        <taxon>Acari</taxon>
        <taxon>Acariformes</taxon>
        <taxon>Sarcoptiformes</taxon>
        <taxon>Astigmata</taxon>
        <taxon>Psoroptidia</taxon>
        <taxon>Sarcoptoidea</taxon>
        <taxon>Sarcoptidae</taxon>
        <taxon>Sarcoptinae</taxon>
        <taxon>Sarcoptes</taxon>
    </lineage>
</organism>
<accession>A0A834RCQ5</accession>
<dbReference type="AlphaFoldDB" id="A0A834RCQ5"/>
<dbReference type="EMBL" id="WVUK01000054">
    <property type="protein sequence ID" value="KAF7494030.1"/>
    <property type="molecule type" value="Genomic_DNA"/>
</dbReference>
<name>A0A834RCQ5_SARSC</name>
<proteinExistence type="predicted"/>
<feature type="compositionally biased region" description="Low complexity" evidence="1">
    <location>
        <begin position="56"/>
        <end position="96"/>
    </location>
</feature>
<evidence type="ECO:0000313" key="3">
    <source>
        <dbReference type="EnsemblMetazoa" id="KAF7494030.1"/>
    </source>
</evidence>
<gene>
    <name evidence="2" type="ORF">SSS_4729</name>
</gene>
<reference evidence="3" key="3">
    <citation type="submission" date="2022-06" db="UniProtKB">
        <authorList>
            <consortium name="EnsemblMetazoa"/>
        </authorList>
    </citation>
    <scope>IDENTIFICATION</scope>
</reference>
<keyword evidence="4" id="KW-1185">Reference proteome</keyword>
<evidence type="ECO:0000256" key="1">
    <source>
        <dbReference type="SAM" id="MobiDB-lite"/>
    </source>
</evidence>
<dbReference type="EnsemblMetazoa" id="SSS_4729s_mrna">
    <property type="protein sequence ID" value="KAF7494030.1"/>
    <property type="gene ID" value="SSS_4729"/>
</dbReference>
<evidence type="ECO:0000313" key="2">
    <source>
        <dbReference type="EMBL" id="KAF7494030.1"/>
    </source>
</evidence>
<reference evidence="4" key="1">
    <citation type="journal article" date="2020" name="PLoS Negl. Trop. Dis.">
        <title>High-quality nuclear genome for Sarcoptes scabiei-A critical resource for a neglected parasite.</title>
        <authorList>
            <person name="Korhonen P.K."/>
            <person name="Gasser R.B."/>
            <person name="Ma G."/>
            <person name="Wang T."/>
            <person name="Stroehlein A.J."/>
            <person name="Young N.D."/>
            <person name="Ang C.S."/>
            <person name="Fernando D.D."/>
            <person name="Lu H.C."/>
            <person name="Taylor S."/>
            <person name="Reynolds S.L."/>
            <person name="Mofiz E."/>
            <person name="Najaraj S.H."/>
            <person name="Gowda H."/>
            <person name="Madugundu A."/>
            <person name="Renuse S."/>
            <person name="Holt D."/>
            <person name="Pandey A."/>
            <person name="Papenfuss A.T."/>
            <person name="Fischer K."/>
        </authorList>
    </citation>
    <scope>NUCLEOTIDE SEQUENCE [LARGE SCALE GENOMIC DNA]</scope>
</reference>
<dbReference type="Proteomes" id="UP000070412">
    <property type="component" value="Unassembled WGS sequence"/>
</dbReference>
<sequence length="139" mass="16398">MSWRRYWHNDTNDSQCKIMNQKLRMDDEQIVPDIDRLRSTSMRAVRKFSCINQNESIRSSSSISSSTIRYDTDHSFQQSSSSSSPQQQQQQHQQHQNHLNFDTNLRSSSSSLSLSLERKFSGKRFVDFLFILIFFNHSI</sequence>